<dbReference type="EMBL" id="CAMAPF010000984">
    <property type="protein sequence ID" value="CAH9134887.1"/>
    <property type="molecule type" value="Genomic_DNA"/>
</dbReference>
<organism evidence="1 2">
    <name type="scientific">Cuscuta epithymum</name>
    <dbReference type="NCBI Taxonomy" id="186058"/>
    <lineage>
        <taxon>Eukaryota</taxon>
        <taxon>Viridiplantae</taxon>
        <taxon>Streptophyta</taxon>
        <taxon>Embryophyta</taxon>
        <taxon>Tracheophyta</taxon>
        <taxon>Spermatophyta</taxon>
        <taxon>Magnoliopsida</taxon>
        <taxon>eudicotyledons</taxon>
        <taxon>Gunneridae</taxon>
        <taxon>Pentapetalae</taxon>
        <taxon>asterids</taxon>
        <taxon>lamiids</taxon>
        <taxon>Solanales</taxon>
        <taxon>Convolvulaceae</taxon>
        <taxon>Cuscuteae</taxon>
        <taxon>Cuscuta</taxon>
        <taxon>Cuscuta subgen. Cuscuta</taxon>
    </lineage>
</organism>
<reference evidence="1" key="1">
    <citation type="submission" date="2022-07" db="EMBL/GenBank/DDBJ databases">
        <authorList>
            <person name="Macas J."/>
            <person name="Novak P."/>
            <person name="Neumann P."/>
        </authorList>
    </citation>
    <scope>NUCLEOTIDE SEQUENCE</scope>
</reference>
<evidence type="ECO:0008006" key="3">
    <source>
        <dbReference type="Google" id="ProtNLM"/>
    </source>
</evidence>
<evidence type="ECO:0000313" key="1">
    <source>
        <dbReference type="EMBL" id="CAH9134887.1"/>
    </source>
</evidence>
<dbReference type="Proteomes" id="UP001152523">
    <property type="component" value="Unassembled WGS sequence"/>
</dbReference>
<protein>
    <recommendedName>
        <fullName evidence="3">RING-type domain-containing protein</fullName>
    </recommendedName>
</protein>
<dbReference type="AlphaFoldDB" id="A0AAV0FHJ1"/>
<accession>A0AAV0FHJ1</accession>
<sequence length="102" mass="11306">METQAGFVENGGGVAVGFFVRQCQNCFYMFHETDMRTVGCFHLGFCFLCYQKFELDYLIDGAPPAPRLPSPAPCLLCTKIMNSGGPLNPLLRTVVVWLPVVL</sequence>
<evidence type="ECO:0000313" key="2">
    <source>
        <dbReference type="Proteomes" id="UP001152523"/>
    </source>
</evidence>
<proteinExistence type="predicted"/>
<comment type="caution">
    <text evidence="1">The sequence shown here is derived from an EMBL/GenBank/DDBJ whole genome shotgun (WGS) entry which is preliminary data.</text>
</comment>
<gene>
    <name evidence="1" type="ORF">CEPIT_LOCUS34090</name>
</gene>
<name>A0AAV0FHJ1_9ASTE</name>
<keyword evidence="2" id="KW-1185">Reference proteome</keyword>